<name>A0A9N9ZKE6_9HYPO</name>
<dbReference type="OrthoDB" id="5127304at2759"/>
<sequence>MSQKARSASSVEDKMPYEIWSMILEPLEAELSSQSWARPMTQNDPQNTRTLASVSGVSEAAHPVANQFLYRTLDLESLEKPRVSTVSLLRAFADQPILGEHVQKLRVNFSKLVATTKDDIKWDELLKSLERRIGAGGLRSEAKQCLQMWVNTTRQNKDFPDIVTPFVSLLPRLQVLECQMKRWDPLAGNLKNCPSLTEVRLKAANETHPVSIAEILPALMHPTLKVVRLYGFGSEKKFGGNLWPNSSVETVDLGDSYLNKDGVSGIFQLFPKLKNFSYEFGSVKRMKDCQRAQITIGELGDELRARGKYLESLTIDTVVLLHFPDADDNRTLGSFKGLESLKHLCVCKPCLIKSGYGQDEGRAWENALPSQLESIHFLPELRVTSASFPPRKDEELLKFVRKYLLSNEGRLRSLKKVSVELHCSKAQVHDESGNVVEDYFGEWKIGRKEEWVSMVPTILYGEKFKPTIVEFIRS</sequence>
<dbReference type="InterPro" id="IPR032675">
    <property type="entry name" value="LRR_dom_sf"/>
</dbReference>
<dbReference type="SUPFAM" id="SSF52047">
    <property type="entry name" value="RNI-like"/>
    <property type="match status" value="1"/>
</dbReference>
<dbReference type="AlphaFoldDB" id="A0A9N9ZKE6"/>
<evidence type="ECO:0000313" key="1">
    <source>
        <dbReference type="EMBL" id="CAH0057116.1"/>
    </source>
</evidence>
<protein>
    <submittedName>
        <fullName evidence="1">Uncharacterized protein</fullName>
    </submittedName>
</protein>
<reference evidence="1 2" key="2">
    <citation type="submission" date="2021-10" db="EMBL/GenBank/DDBJ databases">
        <authorList>
            <person name="Piombo E."/>
        </authorList>
    </citation>
    <scope>NUCLEOTIDE SEQUENCE [LARGE SCALE GENOMIC DNA]</scope>
</reference>
<accession>A0A9N9ZKE6</accession>
<dbReference type="EMBL" id="CABFOC020000074">
    <property type="protein sequence ID" value="CAH0057116.1"/>
    <property type="molecule type" value="Genomic_DNA"/>
</dbReference>
<keyword evidence="2" id="KW-1185">Reference proteome</keyword>
<gene>
    <name evidence="1" type="ORF">CSOL1703_00006887</name>
</gene>
<comment type="caution">
    <text evidence="1">The sequence shown here is derived from an EMBL/GenBank/DDBJ whole genome shotgun (WGS) entry which is preliminary data.</text>
</comment>
<reference evidence="2" key="1">
    <citation type="submission" date="2019-06" db="EMBL/GenBank/DDBJ databases">
        <authorList>
            <person name="Broberg M."/>
        </authorList>
    </citation>
    <scope>NUCLEOTIDE SEQUENCE [LARGE SCALE GENOMIC DNA]</scope>
</reference>
<dbReference type="Gene3D" id="3.80.10.10">
    <property type="entry name" value="Ribonuclease Inhibitor"/>
    <property type="match status" value="1"/>
</dbReference>
<dbReference type="Proteomes" id="UP000775872">
    <property type="component" value="Unassembled WGS sequence"/>
</dbReference>
<evidence type="ECO:0000313" key="2">
    <source>
        <dbReference type="Proteomes" id="UP000775872"/>
    </source>
</evidence>
<organism evidence="1 2">
    <name type="scientific">Clonostachys solani</name>
    <dbReference type="NCBI Taxonomy" id="160281"/>
    <lineage>
        <taxon>Eukaryota</taxon>
        <taxon>Fungi</taxon>
        <taxon>Dikarya</taxon>
        <taxon>Ascomycota</taxon>
        <taxon>Pezizomycotina</taxon>
        <taxon>Sordariomycetes</taxon>
        <taxon>Hypocreomycetidae</taxon>
        <taxon>Hypocreales</taxon>
        <taxon>Bionectriaceae</taxon>
        <taxon>Clonostachys</taxon>
    </lineage>
</organism>
<proteinExistence type="predicted"/>